<keyword evidence="5 6" id="KW-0408">Iron</keyword>
<evidence type="ECO:0000256" key="1">
    <source>
        <dbReference type="ARBA" id="ARBA00001971"/>
    </source>
</evidence>
<dbReference type="GO" id="GO:0005506">
    <property type="term" value="F:iron ion binding"/>
    <property type="evidence" value="ECO:0007669"/>
    <property type="project" value="InterPro"/>
</dbReference>
<sequence length="592" mass="67549">MSVHVKLPKYARGNDRDYYGYVKERYMHKETIAIPGGFKIPAIRDALVARVHTAITKFIGDLDQFGLHNCVLLRISEDDEAILRQEAELADDCPLGAAFQKRPWNAKVYSRWDPTLTTVRRDAAKSKTVVTFKDDDEAILAEVCISDDYDESDECNDYDESDEADDSDGYDECDESDYQVKHRLSDYLYTNNLAQTTVLSPLPLSTTSISLLYQRVNQVHPRQISNYARHDDRDYYAYAKDKYHYKKTIPIPGGFKVTYYGYDLIIGIPSDFVQVLKRVGVKKNSSAASNSVSKARVRTAITKLMGDPDAYGDHNCARRKWEPHVSDLPGQSITGCERGGGIDRARNIRQHFCHQLCRPNDPSSHVFTFAVYFLSANPSVQYLVAKELRHVLGDRPPEQWDYNKDFPRLKRCLAILYESIRLYTPVPVTKWTAGKTQTLNVGDKTLVLPPNTMMCLTYSSLQTDPRWWGSDSLTWRPSRFIKPAASQSGSDVSPLNYQSLDDEEFLKPRRGSFVGWSKGARDCPGRKFSHVEFVATIASIFRDWRVDPVTFEVETIEAARRRVLYLIETESAMVLLVQMLHPEKAPLAWSKR</sequence>
<accession>W3XGU0</accession>
<keyword evidence="9" id="KW-1185">Reference proteome</keyword>
<keyword evidence="3 6" id="KW-0349">Heme</keyword>
<dbReference type="GO" id="GO:0004497">
    <property type="term" value="F:monooxygenase activity"/>
    <property type="evidence" value="ECO:0007669"/>
    <property type="project" value="UniProtKB-KW"/>
</dbReference>
<dbReference type="InterPro" id="IPR050121">
    <property type="entry name" value="Cytochrome_P450_monoxygenase"/>
</dbReference>
<dbReference type="RefSeq" id="XP_007830095.1">
    <property type="nucleotide sequence ID" value="XM_007831904.1"/>
</dbReference>
<dbReference type="PANTHER" id="PTHR24305">
    <property type="entry name" value="CYTOCHROME P450"/>
    <property type="match status" value="1"/>
</dbReference>
<keyword evidence="6" id="KW-0503">Monooxygenase</keyword>
<organism evidence="8 9">
    <name type="scientific">Pestalotiopsis fici (strain W106-1 / CGMCC3.15140)</name>
    <dbReference type="NCBI Taxonomy" id="1229662"/>
    <lineage>
        <taxon>Eukaryota</taxon>
        <taxon>Fungi</taxon>
        <taxon>Dikarya</taxon>
        <taxon>Ascomycota</taxon>
        <taxon>Pezizomycotina</taxon>
        <taxon>Sordariomycetes</taxon>
        <taxon>Xylariomycetidae</taxon>
        <taxon>Amphisphaeriales</taxon>
        <taxon>Sporocadaceae</taxon>
        <taxon>Pestalotiopsis</taxon>
    </lineage>
</organism>
<dbReference type="GeneID" id="19268336"/>
<keyword evidence="4 6" id="KW-0479">Metal-binding</keyword>
<dbReference type="GO" id="GO:0020037">
    <property type="term" value="F:heme binding"/>
    <property type="evidence" value="ECO:0007669"/>
    <property type="project" value="InterPro"/>
</dbReference>
<dbReference type="InterPro" id="IPR017972">
    <property type="entry name" value="Cyt_P450_CS"/>
</dbReference>
<dbReference type="eggNOG" id="KOG0157">
    <property type="taxonomic scope" value="Eukaryota"/>
</dbReference>
<comment type="cofactor">
    <cofactor evidence="1">
        <name>heme</name>
        <dbReference type="ChEBI" id="CHEBI:30413"/>
    </cofactor>
</comment>
<evidence type="ECO:0000256" key="7">
    <source>
        <dbReference type="SAM" id="MobiDB-lite"/>
    </source>
</evidence>
<comment type="similarity">
    <text evidence="2 6">Belongs to the cytochrome P450 family.</text>
</comment>
<evidence type="ECO:0000256" key="3">
    <source>
        <dbReference type="ARBA" id="ARBA00022617"/>
    </source>
</evidence>
<protein>
    <recommendedName>
        <fullName evidence="10">Cytochrome P450</fullName>
    </recommendedName>
</protein>
<dbReference type="PROSITE" id="PS00086">
    <property type="entry name" value="CYTOCHROME_P450"/>
    <property type="match status" value="1"/>
</dbReference>
<evidence type="ECO:0000313" key="9">
    <source>
        <dbReference type="Proteomes" id="UP000030651"/>
    </source>
</evidence>
<dbReference type="PANTHER" id="PTHR24305:SF166">
    <property type="entry name" value="CYTOCHROME P450 12A4, MITOCHONDRIAL-RELATED"/>
    <property type="match status" value="1"/>
</dbReference>
<feature type="region of interest" description="Disordered" evidence="7">
    <location>
        <begin position="151"/>
        <end position="173"/>
    </location>
</feature>
<dbReference type="HOGENOM" id="CLU_460863_0_0_1"/>
<dbReference type="InterPro" id="IPR001128">
    <property type="entry name" value="Cyt_P450"/>
</dbReference>
<dbReference type="Gene3D" id="1.10.630.10">
    <property type="entry name" value="Cytochrome P450"/>
    <property type="match status" value="1"/>
</dbReference>
<reference evidence="9" key="1">
    <citation type="journal article" date="2015" name="BMC Genomics">
        <title>Genomic and transcriptomic analysis of the endophytic fungus Pestalotiopsis fici reveals its lifestyle and high potential for synthesis of natural products.</title>
        <authorList>
            <person name="Wang X."/>
            <person name="Zhang X."/>
            <person name="Liu L."/>
            <person name="Xiang M."/>
            <person name="Wang W."/>
            <person name="Sun X."/>
            <person name="Che Y."/>
            <person name="Guo L."/>
            <person name="Liu G."/>
            <person name="Guo L."/>
            <person name="Wang C."/>
            <person name="Yin W.B."/>
            <person name="Stadler M."/>
            <person name="Zhang X."/>
            <person name="Liu X."/>
        </authorList>
    </citation>
    <scope>NUCLEOTIDE SEQUENCE [LARGE SCALE GENOMIC DNA]</scope>
    <source>
        <strain evidence="9">W106-1 / CGMCC3.15140</strain>
    </source>
</reference>
<keyword evidence="6" id="KW-0560">Oxidoreductase</keyword>
<evidence type="ECO:0008006" key="10">
    <source>
        <dbReference type="Google" id="ProtNLM"/>
    </source>
</evidence>
<evidence type="ECO:0000256" key="4">
    <source>
        <dbReference type="ARBA" id="ARBA00022723"/>
    </source>
</evidence>
<evidence type="ECO:0000256" key="6">
    <source>
        <dbReference type="RuleBase" id="RU000461"/>
    </source>
</evidence>
<evidence type="ECO:0000313" key="8">
    <source>
        <dbReference type="EMBL" id="ETS85298.1"/>
    </source>
</evidence>
<dbReference type="OrthoDB" id="1470350at2759"/>
<dbReference type="Proteomes" id="UP000030651">
    <property type="component" value="Unassembled WGS sequence"/>
</dbReference>
<dbReference type="GO" id="GO:0016705">
    <property type="term" value="F:oxidoreductase activity, acting on paired donors, with incorporation or reduction of molecular oxygen"/>
    <property type="evidence" value="ECO:0007669"/>
    <property type="project" value="InterPro"/>
</dbReference>
<dbReference type="AlphaFoldDB" id="W3XGU0"/>
<dbReference type="InParanoid" id="W3XGU0"/>
<dbReference type="InterPro" id="IPR036396">
    <property type="entry name" value="Cyt_P450_sf"/>
</dbReference>
<dbReference type="Pfam" id="PF00067">
    <property type="entry name" value="p450"/>
    <property type="match status" value="1"/>
</dbReference>
<name>W3XGU0_PESFW</name>
<gene>
    <name evidence="8" type="ORF">PFICI_03323</name>
</gene>
<proteinExistence type="inferred from homology"/>
<dbReference type="EMBL" id="KI912110">
    <property type="protein sequence ID" value="ETS85298.1"/>
    <property type="molecule type" value="Genomic_DNA"/>
</dbReference>
<evidence type="ECO:0000256" key="2">
    <source>
        <dbReference type="ARBA" id="ARBA00010617"/>
    </source>
</evidence>
<evidence type="ECO:0000256" key="5">
    <source>
        <dbReference type="ARBA" id="ARBA00023004"/>
    </source>
</evidence>
<dbReference type="KEGG" id="pfy:PFICI_03323"/>
<dbReference type="SUPFAM" id="SSF48264">
    <property type="entry name" value="Cytochrome P450"/>
    <property type="match status" value="1"/>
</dbReference>